<feature type="binding site" evidence="7">
    <location>
        <position position="56"/>
    </location>
    <ligand>
        <name>S-adenosyl-L-methionine</name>
        <dbReference type="ChEBI" id="CHEBI:59789"/>
    </ligand>
</feature>
<dbReference type="SUPFAM" id="SSF53335">
    <property type="entry name" value="S-adenosyl-L-methionine-dependent methyltransferases"/>
    <property type="match status" value="1"/>
</dbReference>
<feature type="binding site" evidence="7">
    <location>
        <position position="84"/>
    </location>
    <ligand>
        <name>S-adenosyl-L-methionine</name>
        <dbReference type="ChEBI" id="CHEBI:59789"/>
    </ligand>
</feature>
<dbReference type="FunFam" id="3.40.50.150:FF:000007">
    <property type="entry name" value="rRNA adenine N(6)-methyltransferase"/>
    <property type="match status" value="1"/>
</dbReference>
<protein>
    <recommendedName>
        <fullName evidence="8">rRNA adenine N(6)-methyltransferase</fullName>
        <ecNumber evidence="8">2.1.1.-</ecNumber>
    </recommendedName>
</protein>
<dbReference type="HAMAP" id="MF_00607">
    <property type="entry name" value="16SrRNA_methyltr_A"/>
    <property type="match status" value="1"/>
</dbReference>
<feature type="binding site" evidence="7">
    <location>
        <position position="10"/>
    </location>
    <ligand>
        <name>S-adenosyl-L-methionine</name>
        <dbReference type="ChEBI" id="CHEBI:59789"/>
    </ligand>
</feature>
<evidence type="ECO:0000256" key="7">
    <source>
        <dbReference type="PROSITE-ProRule" id="PRU01026"/>
    </source>
</evidence>
<evidence type="ECO:0000259" key="9">
    <source>
        <dbReference type="SMART" id="SM00650"/>
    </source>
</evidence>
<dbReference type="InterPro" id="IPR011530">
    <property type="entry name" value="rRNA_adenine_dimethylase"/>
</dbReference>
<dbReference type="InterPro" id="IPR020596">
    <property type="entry name" value="rRNA_Ade_Mease_Trfase_CS"/>
</dbReference>
<dbReference type="NCBIfam" id="TIGR00755">
    <property type="entry name" value="ksgA"/>
    <property type="match status" value="1"/>
</dbReference>
<dbReference type="GO" id="GO:0000179">
    <property type="term" value="F:rRNA (adenine-N6,N6-)-dimethyltransferase activity"/>
    <property type="evidence" value="ECO:0007669"/>
    <property type="project" value="UniProtKB-UniRule"/>
</dbReference>
<proteinExistence type="inferred from homology"/>
<dbReference type="Gene3D" id="3.40.50.150">
    <property type="entry name" value="Vaccinia Virus protein VP39"/>
    <property type="match status" value="1"/>
</dbReference>
<feature type="binding site" evidence="7">
    <location>
        <position position="99"/>
    </location>
    <ligand>
        <name>S-adenosyl-L-methionine</name>
        <dbReference type="ChEBI" id="CHEBI:59789"/>
    </ligand>
</feature>
<keyword evidence="5 7" id="KW-0694">RNA-binding</keyword>
<feature type="domain" description="Ribosomal RNA adenine methylase transferase N-terminal" evidence="9">
    <location>
        <begin position="15"/>
        <end position="184"/>
    </location>
</feature>
<dbReference type="InterPro" id="IPR001737">
    <property type="entry name" value="KsgA/Erm"/>
</dbReference>
<name>A0A6B2LBM7_9EUKA</name>
<dbReference type="Pfam" id="PF00398">
    <property type="entry name" value="RrnaAD"/>
    <property type="match status" value="1"/>
</dbReference>
<dbReference type="InterPro" id="IPR020598">
    <property type="entry name" value="rRNA_Ade_methylase_Trfase_N"/>
</dbReference>
<accession>A0A6B2LBM7</accession>
<reference evidence="10" key="1">
    <citation type="journal article" date="2020" name="J. Eukaryot. Microbiol.">
        <title>De novo Sequencing, Assembly and Annotation of the Transcriptome for the Free-Living Testate Amoeba Arcella intermedia.</title>
        <authorList>
            <person name="Ribeiro G.M."/>
            <person name="Porfirio-Sousa A.L."/>
            <person name="Maurer-Alcala X.X."/>
            <person name="Katz L.A."/>
            <person name="Lahr D.J.G."/>
        </authorList>
    </citation>
    <scope>NUCLEOTIDE SEQUENCE</scope>
</reference>
<evidence type="ECO:0000256" key="4">
    <source>
        <dbReference type="ARBA" id="ARBA00022691"/>
    </source>
</evidence>
<evidence type="ECO:0000313" key="10">
    <source>
        <dbReference type="EMBL" id="NDV34409.1"/>
    </source>
</evidence>
<dbReference type="PROSITE" id="PS01131">
    <property type="entry name" value="RRNA_A_DIMETH"/>
    <property type="match status" value="1"/>
</dbReference>
<dbReference type="Gene3D" id="1.10.8.480">
    <property type="match status" value="1"/>
</dbReference>
<dbReference type="PANTHER" id="PTHR11727:SF7">
    <property type="entry name" value="DIMETHYLADENOSINE TRANSFERASE-RELATED"/>
    <property type="match status" value="1"/>
</dbReference>
<evidence type="ECO:0000256" key="6">
    <source>
        <dbReference type="ARBA" id="ARBA00061109"/>
    </source>
</evidence>
<dbReference type="InterPro" id="IPR029063">
    <property type="entry name" value="SAM-dependent_MTases_sf"/>
</dbReference>
<comment type="similarity">
    <text evidence="6 7 8">Belongs to the class I-like SAM-binding methyltransferase superfamily. rRNA adenine N(6)-methyltransferase family.</text>
</comment>
<feature type="binding site" evidence="7">
    <location>
        <position position="35"/>
    </location>
    <ligand>
        <name>S-adenosyl-L-methionine</name>
        <dbReference type="ChEBI" id="CHEBI:59789"/>
    </ligand>
</feature>
<dbReference type="AlphaFoldDB" id="A0A6B2LBM7"/>
<keyword evidence="2 7" id="KW-0489">Methyltransferase</keyword>
<dbReference type="EC" id="2.1.1.-" evidence="8"/>
<organism evidence="10">
    <name type="scientific">Arcella intermedia</name>
    <dbReference type="NCBI Taxonomy" id="1963864"/>
    <lineage>
        <taxon>Eukaryota</taxon>
        <taxon>Amoebozoa</taxon>
        <taxon>Tubulinea</taxon>
        <taxon>Elardia</taxon>
        <taxon>Arcellinida</taxon>
        <taxon>Sphaerothecina</taxon>
        <taxon>Arcellidae</taxon>
        <taxon>Arcella</taxon>
    </lineage>
</organism>
<evidence type="ECO:0000256" key="1">
    <source>
        <dbReference type="ARBA" id="ARBA00022552"/>
    </source>
</evidence>
<keyword evidence="1 8" id="KW-0698">rRNA processing</keyword>
<dbReference type="PROSITE" id="PS51689">
    <property type="entry name" value="SAM_RNA_A_N6_MT"/>
    <property type="match status" value="1"/>
</dbReference>
<dbReference type="CDD" id="cd02440">
    <property type="entry name" value="AdoMet_MTases"/>
    <property type="match status" value="1"/>
</dbReference>
<dbReference type="GO" id="GO:0003723">
    <property type="term" value="F:RNA binding"/>
    <property type="evidence" value="ECO:0007669"/>
    <property type="project" value="UniProtKB-UniRule"/>
</dbReference>
<dbReference type="PANTHER" id="PTHR11727">
    <property type="entry name" value="DIMETHYLADENOSINE TRANSFERASE"/>
    <property type="match status" value="1"/>
</dbReference>
<dbReference type="EMBL" id="GIBP01005440">
    <property type="protein sequence ID" value="NDV34409.1"/>
    <property type="molecule type" value="Transcribed_RNA"/>
</dbReference>
<keyword evidence="3 7" id="KW-0808">Transferase</keyword>
<dbReference type="SMART" id="SM00650">
    <property type="entry name" value="rADc"/>
    <property type="match status" value="1"/>
</dbReference>
<sequence>MQKKHGQHLLKNPLIISSIVEKAEIKSTDVVLEIGPGTGNLTLRLLELAKKVIAVEVDPRMVAELQKRVGSSEHKAKLQVLVGDVLKIDLPYFDLVVANIPYSISSPLTFKLLSHRPVFRSALLMYQREFALRLCAAPGDELYCRLSVNTQLLAKVTHVLKVGKNNFRPPPKVESSVVRIKPHNPPPPVNFLEWDGLVRLCFNRKNKTLGSIFKTNAVTELLSQNYKTLASLNGLPALTDEQIKDKVIEILDNNNYDEKRSGKMDLDDFLKLLVLFNKEGLHFA</sequence>
<evidence type="ECO:0000256" key="3">
    <source>
        <dbReference type="ARBA" id="ARBA00022679"/>
    </source>
</evidence>
<keyword evidence="4 7" id="KW-0949">S-adenosyl-L-methionine</keyword>
<evidence type="ECO:0000256" key="5">
    <source>
        <dbReference type="ARBA" id="ARBA00022884"/>
    </source>
</evidence>
<evidence type="ECO:0000256" key="8">
    <source>
        <dbReference type="RuleBase" id="RU362106"/>
    </source>
</evidence>
<evidence type="ECO:0000256" key="2">
    <source>
        <dbReference type="ARBA" id="ARBA00022603"/>
    </source>
</evidence>
<feature type="binding site" evidence="7">
    <location>
        <position position="8"/>
    </location>
    <ligand>
        <name>S-adenosyl-L-methionine</name>
        <dbReference type="ChEBI" id="CHEBI:59789"/>
    </ligand>
</feature>